<keyword evidence="5" id="KW-0732">Signal</keyword>
<dbReference type="Pfam" id="PF00703">
    <property type="entry name" value="Glyco_hydro_2"/>
    <property type="match status" value="1"/>
</dbReference>
<dbReference type="OrthoDB" id="9814867at2"/>
<comment type="similarity">
    <text evidence="2">Belongs to the glycosyl hydrolase 2 family.</text>
</comment>
<dbReference type="Pfam" id="PF02837">
    <property type="entry name" value="Glyco_hydro_2_N"/>
    <property type="match status" value="1"/>
</dbReference>
<evidence type="ECO:0000259" key="9">
    <source>
        <dbReference type="PROSITE" id="PS50022"/>
    </source>
</evidence>
<dbReference type="CDD" id="cd16027">
    <property type="entry name" value="SGSH"/>
    <property type="match status" value="1"/>
</dbReference>
<evidence type="ECO:0000313" key="10">
    <source>
        <dbReference type="EMBL" id="TWT81311.1"/>
    </source>
</evidence>
<name>A0A5C5Z377_9BACT</name>
<dbReference type="SUPFAM" id="SSF53649">
    <property type="entry name" value="Alkaline phosphatase-like"/>
    <property type="match status" value="2"/>
</dbReference>
<dbReference type="Gene3D" id="3.40.720.10">
    <property type="entry name" value="Alkaline Phosphatase, subunit A"/>
    <property type="match status" value="2"/>
</dbReference>
<dbReference type="SUPFAM" id="SSF51445">
    <property type="entry name" value="(Trans)glycosidases"/>
    <property type="match status" value="1"/>
</dbReference>
<dbReference type="PROSITE" id="PS50022">
    <property type="entry name" value="FA58C_3"/>
    <property type="match status" value="1"/>
</dbReference>
<dbReference type="GO" id="GO:0005975">
    <property type="term" value="P:carbohydrate metabolic process"/>
    <property type="evidence" value="ECO:0007669"/>
    <property type="project" value="InterPro"/>
</dbReference>
<proteinExistence type="inferred from homology"/>
<dbReference type="GO" id="GO:0004553">
    <property type="term" value="F:hydrolase activity, hydrolyzing O-glycosyl compounds"/>
    <property type="evidence" value="ECO:0007669"/>
    <property type="project" value="InterPro"/>
</dbReference>
<dbReference type="PANTHER" id="PTHR42693">
    <property type="entry name" value="ARYLSULFATASE FAMILY MEMBER"/>
    <property type="match status" value="1"/>
</dbReference>
<evidence type="ECO:0000256" key="2">
    <source>
        <dbReference type="ARBA" id="ARBA00007401"/>
    </source>
</evidence>
<dbReference type="RefSeq" id="WP_146397165.1">
    <property type="nucleotide sequence ID" value="NZ_SJPJ01000001.1"/>
</dbReference>
<comment type="caution">
    <text evidence="10">The sequence shown here is derived from an EMBL/GenBank/DDBJ whole genome shotgun (WGS) entry which is preliminary data.</text>
</comment>
<dbReference type="Gene3D" id="3.20.20.80">
    <property type="entry name" value="Glycosidases"/>
    <property type="match status" value="1"/>
</dbReference>
<comment type="cofactor">
    <cofactor evidence="1">
        <name>Ca(2+)</name>
        <dbReference type="ChEBI" id="CHEBI:29108"/>
    </cofactor>
</comment>
<dbReference type="CDD" id="cd16144">
    <property type="entry name" value="ARS_like"/>
    <property type="match status" value="1"/>
</dbReference>
<evidence type="ECO:0000256" key="6">
    <source>
        <dbReference type="ARBA" id="ARBA00022801"/>
    </source>
</evidence>
<reference evidence="10 11" key="1">
    <citation type="submission" date="2019-02" db="EMBL/GenBank/DDBJ databases">
        <title>Deep-cultivation of Planctomycetes and their phenomic and genomic characterization uncovers novel biology.</title>
        <authorList>
            <person name="Wiegand S."/>
            <person name="Jogler M."/>
            <person name="Boedeker C."/>
            <person name="Pinto D."/>
            <person name="Vollmers J."/>
            <person name="Rivas-Marin E."/>
            <person name="Kohn T."/>
            <person name="Peeters S.H."/>
            <person name="Heuer A."/>
            <person name="Rast P."/>
            <person name="Oberbeckmann S."/>
            <person name="Bunk B."/>
            <person name="Jeske O."/>
            <person name="Meyerdierks A."/>
            <person name="Storesund J.E."/>
            <person name="Kallscheuer N."/>
            <person name="Luecker S."/>
            <person name="Lage O.M."/>
            <person name="Pohl T."/>
            <person name="Merkel B.J."/>
            <person name="Hornburger P."/>
            <person name="Mueller R.-W."/>
            <person name="Bruemmer F."/>
            <person name="Labrenz M."/>
            <person name="Spormann A.M."/>
            <person name="Op Den Camp H."/>
            <person name="Overmann J."/>
            <person name="Amann R."/>
            <person name="Jetten M.S.M."/>
            <person name="Mascher T."/>
            <person name="Medema M.H."/>
            <person name="Devos D.P."/>
            <person name="Kaster A.-K."/>
            <person name="Ovreas L."/>
            <person name="Rohde M."/>
            <person name="Galperin M.Y."/>
            <person name="Jogler C."/>
        </authorList>
    </citation>
    <scope>NUCLEOTIDE SEQUENCE [LARGE SCALE GENOMIC DNA]</scope>
    <source>
        <strain evidence="10 11">CA13</strain>
    </source>
</reference>
<dbReference type="SUPFAM" id="SSF49785">
    <property type="entry name" value="Galactose-binding domain-like"/>
    <property type="match status" value="2"/>
</dbReference>
<protein>
    <submittedName>
        <fullName evidence="10">Arylsulfatase</fullName>
        <ecNumber evidence="10">3.1.6.1</ecNumber>
    </submittedName>
</protein>
<evidence type="ECO:0000256" key="8">
    <source>
        <dbReference type="ARBA" id="ARBA00023295"/>
    </source>
</evidence>
<keyword evidence="4" id="KW-0479">Metal-binding</keyword>
<dbReference type="Pfam" id="PF00754">
    <property type="entry name" value="F5_F8_type_C"/>
    <property type="match status" value="1"/>
</dbReference>
<organism evidence="10 11">
    <name type="scientific">Novipirellula herctigrandis</name>
    <dbReference type="NCBI Taxonomy" id="2527986"/>
    <lineage>
        <taxon>Bacteria</taxon>
        <taxon>Pseudomonadati</taxon>
        <taxon>Planctomycetota</taxon>
        <taxon>Planctomycetia</taxon>
        <taxon>Pirellulales</taxon>
        <taxon>Pirellulaceae</taxon>
        <taxon>Novipirellula</taxon>
    </lineage>
</organism>
<keyword evidence="6 10" id="KW-0378">Hydrolase</keyword>
<dbReference type="EMBL" id="SJPJ01000001">
    <property type="protein sequence ID" value="TWT81311.1"/>
    <property type="molecule type" value="Genomic_DNA"/>
</dbReference>
<dbReference type="InterPro" id="IPR050738">
    <property type="entry name" value="Sulfatase"/>
</dbReference>
<comment type="similarity">
    <text evidence="3">Belongs to the sulfatase family.</text>
</comment>
<dbReference type="InterPro" id="IPR024607">
    <property type="entry name" value="Sulfatase_CS"/>
</dbReference>
<dbReference type="PROSITE" id="PS00523">
    <property type="entry name" value="SULFATASE_1"/>
    <property type="match status" value="1"/>
</dbReference>
<keyword evidence="11" id="KW-1185">Reference proteome</keyword>
<dbReference type="Gene3D" id="2.60.40.10">
    <property type="entry name" value="Immunoglobulins"/>
    <property type="match status" value="1"/>
</dbReference>
<gene>
    <name evidence="10" type="primary">atsA_58</name>
    <name evidence="10" type="ORF">CA13_27630</name>
</gene>
<dbReference type="InterPro" id="IPR000917">
    <property type="entry name" value="Sulfatase_N"/>
</dbReference>
<keyword evidence="7" id="KW-0106">Calcium</keyword>
<dbReference type="SUPFAM" id="SSF49303">
    <property type="entry name" value="beta-Galactosidase/glucuronidase domain"/>
    <property type="match status" value="1"/>
</dbReference>
<dbReference type="InterPro" id="IPR036156">
    <property type="entry name" value="Beta-gal/glucu_dom_sf"/>
</dbReference>
<dbReference type="Proteomes" id="UP000315010">
    <property type="component" value="Unassembled WGS sequence"/>
</dbReference>
<evidence type="ECO:0000256" key="7">
    <source>
        <dbReference type="ARBA" id="ARBA00022837"/>
    </source>
</evidence>
<keyword evidence="8" id="KW-0326">Glycosidase</keyword>
<accession>A0A5C5Z377</accession>
<dbReference type="GO" id="GO:0004065">
    <property type="term" value="F:arylsulfatase activity"/>
    <property type="evidence" value="ECO:0007669"/>
    <property type="project" value="UniProtKB-EC"/>
</dbReference>
<evidence type="ECO:0000256" key="5">
    <source>
        <dbReference type="ARBA" id="ARBA00022729"/>
    </source>
</evidence>
<dbReference type="InterPro" id="IPR017853">
    <property type="entry name" value="GH"/>
</dbReference>
<dbReference type="Gene3D" id="2.60.120.260">
    <property type="entry name" value="Galactose-binding domain-like"/>
    <property type="match status" value="2"/>
</dbReference>
<dbReference type="GO" id="GO:0046872">
    <property type="term" value="F:metal ion binding"/>
    <property type="evidence" value="ECO:0007669"/>
    <property type="project" value="UniProtKB-KW"/>
</dbReference>
<dbReference type="InterPro" id="IPR006104">
    <property type="entry name" value="Glyco_hydro_2_N"/>
</dbReference>
<evidence type="ECO:0000256" key="3">
    <source>
        <dbReference type="ARBA" id="ARBA00008779"/>
    </source>
</evidence>
<dbReference type="EC" id="3.1.6.1" evidence="10"/>
<evidence type="ECO:0000256" key="1">
    <source>
        <dbReference type="ARBA" id="ARBA00001913"/>
    </source>
</evidence>
<dbReference type="InterPro" id="IPR000421">
    <property type="entry name" value="FA58C"/>
</dbReference>
<dbReference type="InterPro" id="IPR013783">
    <property type="entry name" value="Ig-like_fold"/>
</dbReference>
<dbReference type="Gene3D" id="3.30.1120.10">
    <property type="match status" value="1"/>
</dbReference>
<evidence type="ECO:0000256" key="4">
    <source>
        <dbReference type="ARBA" id="ARBA00022723"/>
    </source>
</evidence>
<dbReference type="InterPro" id="IPR006102">
    <property type="entry name" value="Ig-like_GH2"/>
</dbReference>
<dbReference type="InterPro" id="IPR017850">
    <property type="entry name" value="Alkaline_phosphatase_core_sf"/>
</dbReference>
<dbReference type="InterPro" id="IPR008979">
    <property type="entry name" value="Galactose-bd-like_sf"/>
</dbReference>
<dbReference type="PANTHER" id="PTHR42693:SF42">
    <property type="entry name" value="ARYLSULFATASE G"/>
    <property type="match status" value="1"/>
</dbReference>
<sequence length="1963" mass="219252">MARDVGIVAIGLVMAMSLSSIAVERADLPGTGRGASDKSDSSAQNQPNIIFFITDDYGWQDTSEPMWEEQTDLNKTFRTPNMERLARRGVKLTNAYTSCSVCSASRISILTGQNPVRHGTTFITGTPGKNTKTMRSAMQDLDGIQKGDVLLPELLRKASYRTVCIGKSHFGREDSFGADPLNLGFDRKHYANHHGSPIGKSCGGRDAYHVERTGQQVHLTEALTLEAKNEISAAVNDGKPFFLYLSHYAIHTPILEDPRFKKNYPNLEGTQRAYATLIEGVDKSLGDIVDHVETLGIAKNTLIIWTADNGGLVNNVPLRGLKNDAYEGGHRVPNIVAWGAQDVASQWQRHLPLTPGRVDHRPYIHTDWMPTLLRLTGAAHPKPELLDGYDITDLLSGREEVARPELFFWHEPNFWAHSGPESSIREGSWKLIYLYDKSAWELYDLTQDIGERTNQANRHPEVVSRLARKLIDHLDQNGANYPIDVATGKELPPRLTSYVPPAIRPPGTQPGGPVDLSGQWRFVLDPEDLGLRSGSHTLHFPDTIHLPGTTAAQGKGRALKMELRMDKETMNRLRERHPYIGPAWYQREITIPADWSGQDILLTLERVLWESRVWIDKKPVGNPQRSLSVPHRYDLTSHVKPGETHTLTMRIDNRQIVDIGNIGHAYTAGTQTIWNGVLGELKLEALPKSRIEHVELSTKADGRLTVNAHGRFRSAQKLIASVDGVAIATAPASGGDVSLSGQSHDAKPWSELSPALHELTVSLIAPDGTILHTLTRRFGFREFTAEGRDLRINGTRTFLRGNLECAIFPQTGHPDVEGPQWEKIMRTSRDYGLNHLRFHSWCPPEAAFESADRHGIYLQVELPNWTFSMGGKPAVDAFFLAEGERIFREYGHHPSFVMFSLGNELKGDLEAMDRLVERFRTMAPGILFTSTTFAFSPRGSLPGPADDFFISQRTQSGWVRGQGFLNATFPSTDSDYAEGLACLDIPLVTHEVGQYVVYPNLAELPKYESTPLRSPSLEVIQHDLREKGLLADASRFTRDSGKLAALLYKEDIERALRTKGLAGIQLLQLQDFPGQSTATVGLLDAFWDSKGLITPKAFREFCSPVVPLVRMNKFVWENSETFVARFELANFSEAAREVGFNACLATPSGKAFATVQFDPRKYGVGNGHPIGHLEASLANLTEPTRLDLIIEALDGTARNTWPVWVYPKKASLPEVSTYQTVTDACLADLAQGKTVLLLPQANTIRNPVPARFIPVFWSPLHFPNQPGTLGATIDAKHPLWKNFPTDTYTNWQWWELTAESTAIDLTGFDPKIEKPFRFIDKYNRNAVPTAIFEARVGTGKLLVCTLDVTSDSGTRIVARQLHRALTHYAGSTEFEPAASLTPERLRTLFRDSGGITADSSSSHPDFPADLAIDGDPATIWHSEWRDANRAFPITFTLDLQQPTELAGLRLRNRAGNQNGRIRDFRIDVSLDNQRWRSCGDSSLPNGPDVESVKFEEPVEARYVRISATSSHAGPVFASLAEVEPIPADSGDVRDLGIVPGFNDKPNIVWIMAEDISTELSCYGHPAVKTPNLDALARQGARYTQAFCTAPSCTPSRNAMMTGVYQTRTDTQDQRRRGVILPEGMKPITHLLREAGYFTALGCGYSTKTDLNFEAEPLFDGRDWSQRKKGQPFFAQITLNISHRQPKEGWAPVRGASEHPVKLDEVELPPYFPDHPVCRQDWAEYLDSIEKVDSQVAAILERLRTEGIEDNTIVIFIGDNGRCHLRGKCWLYDGGIHVPLIIRWPGAIKSGMVNDDMVSMIDISATILDIAGAELPTYLDGHSILGERAKKRDHIFAARDLVDEVMDHIRCVRTKRFKYIRNYTPENGYRECSYVQNYRPMLAVIRDLHARDELTEAQQLILAETKPEEELYDVQDDPHELSNLAQSPKHQKTLAELRVRLDEWIADTKDKGVWSKKSNEYLGR</sequence>
<feature type="domain" description="F5/8 type C" evidence="9">
    <location>
        <begin position="1373"/>
        <end position="1527"/>
    </location>
</feature>
<evidence type="ECO:0000313" key="11">
    <source>
        <dbReference type="Proteomes" id="UP000315010"/>
    </source>
</evidence>
<dbReference type="Pfam" id="PF00884">
    <property type="entry name" value="Sulfatase"/>
    <property type="match status" value="3"/>
</dbReference>